<protein>
    <submittedName>
        <fullName evidence="1">DUF1810 domain-containing protein</fullName>
    </submittedName>
</protein>
<dbReference type="EMBL" id="CP023737">
    <property type="protein sequence ID" value="ATQ67008.1"/>
    <property type="molecule type" value="Genomic_DNA"/>
</dbReference>
<dbReference type="Pfam" id="PF08837">
    <property type="entry name" value="DUF1810"/>
    <property type="match status" value="1"/>
</dbReference>
<gene>
    <name evidence="1" type="ORF">CQW49_03250</name>
</gene>
<dbReference type="RefSeq" id="WP_003610967.1">
    <property type="nucleotide sequence ID" value="NZ_ADVE02000001.1"/>
</dbReference>
<accession>A0A2D2CW41</accession>
<dbReference type="PIRSF" id="PIRSF008546">
    <property type="entry name" value="UCP008546"/>
    <property type="match status" value="1"/>
</dbReference>
<reference evidence="2" key="1">
    <citation type="submission" date="2017-10" db="EMBL/GenBank/DDBJ databases">
        <title>Completed PacBio SMRT sequence of Methylosinus trichosporium OB3b reveals presence of a third large plasmid.</title>
        <authorList>
            <person name="Charles T.C."/>
            <person name="Lynch M.D.J."/>
            <person name="Heil J.R."/>
            <person name="Cheng J."/>
        </authorList>
    </citation>
    <scope>NUCLEOTIDE SEQUENCE [LARGE SCALE GENOMIC DNA]</scope>
    <source>
        <strain evidence="2">OB3b</strain>
    </source>
</reference>
<name>A0A2D2CW41_METT3</name>
<dbReference type="Proteomes" id="UP000230709">
    <property type="component" value="Chromosome"/>
</dbReference>
<dbReference type="Gene3D" id="1.25.40.380">
    <property type="entry name" value="Protein of unknown function DUF1810"/>
    <property type="match status" value="1"/>
</dbReference>
<dbReference type="SUPFAM" id="SSF140736">
    <property type="entry name" value="Rv1873-like"/>
    <property type="match status" value="1"/>
</dbReference>
<dbReference type="InterPro" id="IPR014937">
    <property type="entry name" value="DUF1810"/>
</dbReference>
<keyword evidence="2" id="KW-1185">Reference proteome</keyword>
<evidence type="ECO:0000313" key="2">
    <source>
        <dbReference type="Proteomes" id="UP000230709"/>
    </source>
</evidence>
<evidence type="ECO:0000313" key="1">
    <source>
        <dbReference type="EMBL" id="ATQ67008.1"/>
    </source>
</evidence>
<dbReference type="AlphaFoldDB" id="A0A2D2CW41"/>
<dbReference type="KEGG" id="mtw:CQW49_03250"/>
<proteinExistence type="predicted"/>
<dbReference type="InterPro" id="IPR036287">
    <property type="entry name" value="Rv1873-like_sf"/>
</dbReference>
<organism evidence="1 2">
    <name type="scientific">Methylosinus trichosporium (strain ATCC 35070 / NCIMB 11131 / UNIQEM 75 / OB3b)</name>
    <dbReference type="NCBI Taxonomy" id="595536"/>
    <lineage>
        <taxon>Bacteria</taxon>
        <taxon>Pseudomonadati</taxon>
        <taxon>Pseudomonadota</taxon>
        <taxon>Alphaproteobacteria</taxon>
        <taxon>Hyphomicrobiales</taxon>
        <taxon>Methylocystaceae</taxon>
        <taxon>Methylosinus</taxon>
    </lineage>
</organism>
<sequence length="158" mass="17394">MTRPADDPFDLRRFVEAQAPVMERVLAELRAGRKRSHWMWFVFPQIEGLGRSAMAQTYAIHSAAEARAFLAHPLLGDRLRDCVRLVLAAERPLAAIFGAPDDVKFRSCMTLFAAAAPQEALFTEALRRLCHGAADPATLARLALLDDSGAEPAPEPRS</sequence>